<evidence type="ECO:0000256" key="2">
    <source>
        <dbReference type="ARBA" id="ARBA00023315"/>
    </source>
</evidence>
<accession>A0ABS7F8G1</accession>
<dbReference type="PROSITE" id="PS51186">
    <property type="entry name" value="GNAT"/>
    <property type="match status" value="1"/>
</dbReference>
<dbReference type="PANTHER" id="PTHR43800">
    <property type="entry name" value="PEPTIDYL-LYSINE N-ACETYLTRANSFERASE YJAB"/>
    <property type="match status" value="1"/>
</dbReference>
<dbReference type="PANTHER" id="PTHR43800:SF1">
    <property type="entry name" value="PEPTIDYL-LYSINE N-ACETYLTRANSFERASE YJAB"/>
    <property type="match status" value="1"/>
</dbReference>
<dbReference type="InterPro" id="IPR000182">
    <property type="entry name" value="GNAT_dom"/>
</dbReference>
<dbReference type="Proteomes" id="UP000711178">
    <property type="component" value="Unassembled WGS sequence"/>
</dbReference>
<evidence type="ECO:0000313" key="5">
    <source>
        <dbReference type="Proteomes" id="UP000711178"/>
    </source>
</evidence>
<protein>
    <submittedName>
        <fullName evidence="4">GNAT family N-acetyltransferase</fullName>
        <ecNumber evidence="4">2.3.1.-</ecNumber>
    </submittedName>
</protein>
<comment type="caution">
    <text evidence="4">The sequence shown here is derived from an EMBL/GenBank/DDBJ whole genome shotgun (WGS) entry which is preliminary data.</text>
</comment>
<keyword evidence="1 4" id="KW-0808">Transferase</keyword>
<dbReference type="GO" id="GO:0016746">
    <property type="term" value="F:acyltransferase activity"/>
    <property type="evidence" value="ECO:0007669"/>
    <property type="project" value="UniProtKB-KW"/>
</dbReference>
<feature type="domain" description="N-acetyltransferase" evidence="3">
    <location>
        <begin position="6"/>
        <end position="154"/>
    </location>
</feature>
<dbReference type="SUPFAM" id="SSF55729">
    <property type="entry name" value="Acyl-CoA N-acyltransferases (Nat)"/>
    <property type="match status" value="1"/>
</dbReference>
<evidence type="ECO:0000259" key="3">
    <source>
        <dbReference type="PROSITE" id="PS51186"/>
    </source>
</evidence>
<keyword evidence="5" id="KW-1185">Reference proteome</keyword>
<name>A0ABS7F8G1_9NEIS</name>
<evidence type="ECO:0000256" key="1">
    <source>
        <dbReference type="ARBA" id="ARBA00022679"/>
    </source>
</evidence>
<dbReference type="EC" id="2.3.1.-" evidence="4"/>
<evidence type="ECO:0000313" key="4">
    <source>
        <dbReference type="EMBL" id="MBW8286081.1"/>
    </source>
</evidence>
<dbReference type="RefSeq" id="WP_043572999.1">
    <property type="nucleotide sequence ID" value="NZ_CP142381.1"/>
</dbReference>
<dbReference type="EMBL" id="JAHDTB010000001">
    <property type="protein sequence ID" value="MBW8286081.1"/>
    <property type="molecule type" value="Genomic_DNA"/>
</dbReference>
<organism evidence="4 5">
    <name type="scientific">Chromobacterium subtsugae</name>
    <dbReference type="NCBI Taxonomy" id="251747"/>
    <lineage>
        <taxon>Bacteria</taxon>
        <taxon>Pseudomonadati</taxon>
        <taxon>Pseudomonadota</taxon>
        <taxon>Betaproteobacteria</taxon>
        <taxon>Neisseriales</taxon>
        <taxon>Chromobacteriaceae</taxon>
        <taxon>Chromobacterium</taxon>
    </lineage>
</organism>
<keyword evidence="2 4" id="KW-0012">Acyltransferase</keyword>
<sequence>MLTADLVIRPARSADFSRLAEIESLAARLFSPADLPLALRARTLPEAALRAAADAGLLWTAQRDGRAVGFAMAEIVDGQLHLAEMDVDPAHARRGIGAALLAQVAAHGEGAGFAAVTLTTFAHLPWNAPFYRRHGYAEHAPAAGSALAARLAAESAAGLRQRIAMRRALRPA</sequence>
<gene>
    <name evidence="4" type="ORF">KIF53_00345</name>
</gene>
<dbReference type="Pfam" id="PF00583">
    <property type="entry name" value="Acetyltransf_1"/>
    <property type="match status" value="1"/>
</dbReference>
<dbReference type="GeneID" id="89683683"/>
<dbReference type="Gene3D" id="3.40.630.30">
    <property type="match status" value="1"/>
</dbReference>
<reference evidence="4 5" key="1">
    <citation type="submission" date="2021-05" db="EMBL/GenBank/DDBJ databases">
        <title>Draft Whole Genome Sequencing Of Biosensor Chromobacterium violaceum Strain CV026 Reveals A Regulatory RNA In Chromobacterium violaceum Phenotype Regulatory Network.</title>
        <authorList>
            <person name="Hong K.W."/>
            <person name="Chan K.G."/>
            <person name="Chang C.-Y."/>
        </authorList>
    </citation>
    <scope>NUCLEOTIDE SEQUENCE [LARGE SCALE GENOMIC DNA]</scope>
    <source>
        <strain evidence="4 5">ATCC 31532</strain>
    </source>
</reference>
<proteinExistence type="predicted"/>
<dbReference type="CDD" id="cd04301">
    <property type="entry name" value="NAT_SF"/>
    <property type="match status" value="1"/>
</dbReference>
<dbReference type="InterPro" id="IPR016181">
    <property type="entry name" value="Acyl_CoA_acyltransferase"/>
</dbReference>